<dbReference type="PANTHER" id="PTHR31905">
    <property type="entry name" value="COILED-COIL DOMAIN-CONTAINING PROTEIN 58"/>
    <property type="match status" value="1"/>
</dbReference>
<proteinExistence type="inferred from homology"/>
<organism evidence="2 3">
    <name type="scientific">Eremothecium cymbalariae (strain CBS 270.75 / DBVPG 7215 / KCTC 17166 / NRRL Y-17582)</name>
    <name type="common">Yeast</name>
    <dbReference type="NCBI Taxonomy" id="931890"/>
    <lineage>
        <taxon>Eukaryota</taxon>
        <taxon>Fungi</taxon>
        <taxon>Dikarya</taxon>
        <taxon>Ascomycota</taxon>
        <taxon>Saccharomycotina</taxon>
        <taxon>Saccharomycetes</taxon>
        <taxon>Saccharomycetales</taxon>
        <taxon>Saccharomycetaceae</taxon>
        <taxon>Eremothecium</taxon>
    </lineage>
</organism>
<dbReference type="EMBL" id="CP002500">
    <property type="protein sequence ID" value="AET39676.1"/>
    <property type="molecule type" value="Genomic_DNA"/>
</dbReference>
<protein>
    <recommendedName>
        <fullName evidence="4">Mitochondrial intermembrane space cysteine motif-containing protein MIX23</fullName>
    </recommendedName>
</protein>
<evidence type="ECO:0000256" key="1">
    <source>
        <dbReference type="ARBA" id="ARBA00024204"/>
    </source>
</evidence>
<dbReference type="InterPro" id="IPR016805">
    <property type="entry name" value="MIX23_fungal"/>
</dbReference>
<dbReference type="eggNOG" id="ENOG502S17Q">
    <property type="taxonomic scope" value="Eukaryota"/>
</dbReference>
<dbReference type="OrthoDB" id="5593818at2759"/>
<dbReference type="RefSeq" id="XP_003646493.1">
    <property type="nucleotide sequence ID" value="XM_003646445.1"/>
</dbReference>
<dbReference type="KEGG" id="erc:Ecym_4654"/>
<keyword evidence="3" id="KW-1185">Reference proteome</keyword>
<dbReference type="InParanoid" id="G8JSF4"/>
<dbReference type="GO" id="GO:1903955">
    <property type="term" value="P:positive regulation of protein targeting to mitochondrion"/>
    <property type="evidence" value="ECO:0007669"/>
    <property type="project" value="EnsemblFungi"/>
</dbReference>
<dbReference type="AlphaFoldDB" id="G8JSF4"/>
<reference evidence="3" key="1">
    <citation type="journal article" date="2012" name="G3 (Bethesda)">
        <title>Pichia sorbitophila, an interspecies yeast hybrid reveals early steps of genome resolution following polyploidization.</title>
        <authorList>
            <person name="Leh Louis V."/>
            <person name="Despons L."/>
            <person name="Friedrich A."/>
            <person name="Martin T."/>
            <person name="Durrens P."/>
            <person name="Casaregola S."/>
            <person name="Neuveglise C."/>
            <person name="Fairhead C."/>
            <person name="Marck C."/>
            <person name="Cruz J.A."/>
            <person name="Straub M.L."/>
            <person name="Kugler V."/>
            <person name="Sacerdot C."/>
            <person name="Uzunov Z."/>
            <person name="Thierry A."/>
            <person name="Weiss S."/>
            <person name="Bleykasten C."/>
            <person name="De Montigny J."/>
            <person name="Jacques N."/>
            <person name="Jung P."/>
            <person name="Lemaire M."/>
            <person name="Mallet S."/>
            <person name="Morel G."/>
            <person name="Richard G.F."/>
            <person name="Sarkar A."/>
            <person name="Savel G."/>
            <person name="Schacherer J."/>
            <person name="Seret M.L."/>
            <person name="Talla E."/>
            <person name="Samson G."/>
            <person name="Jubin C."/>
            <person name="Poulain J."/>
            <person name="Vacherie B."/>
            <person name="Barbe V."/>
            <person name="Pelletier E."/>
            <person name="Sherman D.J."/>
            <person name="Westhof E."/>
            <person name="Weissenbach J."/>
            <person name="Baret P.V."/>
            <person name="Wincker P."/>
            <person name="Gaillardin C."/>
            <person name="Dujon B."/>
            <person name="Souciet J.L."/>
        </authorList>
    </citation>
    <scope>NUCLEOTIDE SEQUENCE [LARGE SCALE GENOMIC DNA]</scope>
    <source>
        <strain evidence="3">CBS 270.75 / DBVPG 7215 / KCTC 17166 / NRRL Y-17582</strain>
    </source>
</reference>
<gene>
    <name evidence="2" type="ordered locus">Ecym_4654</name>
</gene>
<accession>G8JSF4</accession>
<dbReference type="PIRSF" id="PIRSF022603">
    <property type="entry name" value="UCP022603"/>
    <property type="match status" value="1"/>
</dbReference>
<name>G8JSF4_ERECY</name>
<dbReference type="HOGENOM" id="CLU_118733_0_0_1"/>
<dbReference type="GO" id="GO:0005758">
    <property type="term" value="C:mitochondrial intermembrane space"/>
    <property type="evidence" value="ECO:0007669"/>
    <property type="project" value="EnsemblFungi"/>
</dbReference>
<evidence type="ECO:0000313" key="3">
    <source>
        <dbReference type="Proteomes" id="UP000006790"/>
    </source>
</evidence>
<dbReference type="Pfam" id="PF09774">
    <property type="entry name" value="MIX23"/>
    <property type="match status" value="1"/>
</dbReference>
<dbReference type="Proteomes" id="UP000006790">
    <property type="component" value="Chromosome 4"/>
</dbReference>
<dbReference type="FunCoup" id="G8JSF4">
    <property type="interactions" value="21"/>
</dbReference>
<sequence length="197" mass="22891">MINKCNELRCKVPTGILNSNNNILTATQNELVLNRKGCMNPTYVDSFLGILRRTTDNNINQKTNKILNDDSQDIKPRCDQFIREELYPSWAVRNRIIDFCAAEAGLLKEKLITEYAHLNAEIEPAPIVDARIDPYAPMDLDNREKIFFHDVMRLEEWVRNQRQIEQIVKLTTLRTLGKVCGNNIDYIKAFEEFRCSL</sequence>
<comment type="similarity">
    <text evidence="1">Belongs to the MIX23 family.</text>
</comment>
<evidence type="ECO:0008006" key="4">
    <source>
        <dbReference type="Google" id="ProtNLM"/>
    </source>
</evidence>
<evidence type="ECO:0000313" key="2">
    <source>
        <dbReference type="EMBL" id="AET39676.1"/>
    </source>
</evidence>
<dbReference type="GeneID" id="11472859"/>
<dbReference type="InterPro" id="IPR019171">
    <property type="entry name" value="MIX23"/>
</dbReference>
<dbReference type="OMA" id="QFCFNER"/>
<dbReference type="PANTHER" id="PTHR31905:SF2">
    <property type="entry name" value="PROTEIN MIX23"/>
    <property type="match status" value="1"/>
</dbReference>